<sequence length="193" mass="22705">MHDQLPKIFCFIKDYNENYIKRLNKNIAIIYRNYNKNLNKIEIKKIKKICEKNRRKFYLANNIKVALELDLDGVYIPSFNKQINVNCYSRKKKFKILGSAHNIPEIRIKELQGVNCIFLSPVFLVKKSKNFLGIHKFNALTNYTKKKVVCLGGIKKNNLNKIKLLKIYGFASVSLFNENIKYITSQNAKYFQI</sequence>
<dbReference type="Gene3D" id="3.20.20.70">
    <property type="entry name" value="Aldolase class I"/>
    <property type="match status" value="1"/>
</dbReference>
<proteinExistence type="predicted"/>
<dbReference type="GO" id="GO:0005737">
    <property type="term" value="C:cytoplasm"/>
    <property type="evidence" value="ECO:0007669"/>
    <property type="project" value="TreeGrafter"/>
</dbReference>
<dbReference type="InterPro" id="IPR022998">
    <property type="entry name" value="ThiamineP_synth_TenI"/>
</dbReference>
<dbReference type="AlphaFoldDB" id="A0A382H731"/>
<gene>
    <name evidence="4" type="ORF">METZ01_LOCUS235789</name>
</gene>
<dbReference type="PANTHER" id="PTHR20857:SF15">
    <property type="entry name" value="THIAMINE-PHOSPHATE SYNTHASE"/>
    <property type="match status" value="1"/>
</dbReference>
<dbReference type="InterPro" id="IPR036206">
    <property type="entry name" value="ThiamineP_synth_sf"/>
</dbReference>
<evidence type="ECO:0000256" key="2">
    <source>
        <dbReference type="ARBA" id="ARBA00022977"/>
    </source>
</evidence>
<evidence type="ECO:0000259" key="3">
    <source>
        <dbReference type="Pfam" id="PF02581"/>
    </source>
</evidence>
<comment type="pathway">
    <text evidence="1">Cofactor biosynthesis; thiamine diphosphate biosynthesis.</text>
</comment>
<name>A0A382H731_9ZZZZ</name>
<reference evidence="4" key="1">
    <citation type="submission" date="2018-05" db="EMBL/GenBank/DDBJ databases">
        <authorList>
            <person name="Lanie J.A."/>
            <person name="Ng W.-L."/>
            <person name="Kazmierczak K.M."/>
            <person name="Andrzejewski T.M."/>
            <person name="Davidsen T.M."/>
            <person name="Wayne K.J."/>
            <person name="Tettelin H."/>
            <person name="Glass J.I."/>
            <person name="Rusch D."/>
            <person name="Podicherti R."/>
            <person name="Tsui H.-C.T."/>
            <person name="Winkler M.E."/>
        </authorList>
    </citation>
    <scope>NUCLEOTIDE SEQUENCE</scope>
</reference>
<protein>
    <recommendedName>
        <fullName evidence="3">Thiamine phosphate synthase/TenI domain-containing protein</fullName>
    </recommendedName>
</protein>
<evidence type="ECO:0000256" key="1">
    <source>
        <dbReference type="ARBA" id="ARBA00004948"/>
    </source>
</evidence>
<organism evidence="4">
    <name type="scientific">marine metagenome</name>
    <dbReference type="NCBI Taxonomy" id="408172"/>
    <lineage>
        <taxon>unclassified sequences</taxon>
        <taxon>metagenomes</taxon>
        <taxon>ecological metagenomes</taxon>
    </lineage>
</organism>
<dbReference type="InterPro" id="IPR013785">
    <property type="entry name" value="Aldolase_TIM"/>
</dbReference>
<keyword evidence="2" id="KW-0784">Thiamine biosynthesis</keyword>
<dbReference type="EMBL" id="UINC01059478">
    <property type="protein sequence ID" value="SVB82935.1"/>
    <property type="molecule type" value="Genomic_DNA"/>
</dbReference>
<dbReference type="PANTHER" id="PTHR20857">
    <property type="entry name" value="THIAMINE-PHOSPHATE PYROPHOSPHORYLASE"/>
    <property type="match status" value="1"/>
</dbReference>
<feature type="domain" description="Thiamine phosphate synthase/TenI" evidence="3">
    <location>
        <begin position="29"/>
        <end position="174"/>
    </location>
</feature>
<dbReference type="GO" id="GO:0009228">
    <property type="term" value="P:thiamine biosynthetic process"/>
    <property type="evidence" value="ECO:0007669"/>
    <property type="project" value="UniProtKB-KW"/>
</dbReference>
<evidence type="ECO:0000313" key="4">
    <source>
        <dbReference type="EMBL" id="SVB82935.1"/>
    </source>
</evidence>
<accession>A0A382H731</accession>
<dbReference type="GO" id="GO:0004789">
    <property type="term" value="F:thiamine-phosphate diphosphorylase activity"/>
    <property type="evidence" value="ECO:0007669"/>
    <property type="project" value="TreeGrafter"/>
</dbReference>
<dbReference type="Pfam" id="PF02581">
    <property type="entry name" value="TMP-TENI"/>
    <property type="match status" value="1"/>
</dbReference>
<dbReference type="SUPFAM" id="SSF51391">
    <property type="entry name" value="Thiamin phosphate synthase"/>
    <property type="match status" value="1"/>
</dbReference>